<dbReference type="OrthoDB" id="9772295at2"/>
<feature type="region of interest" description="Disordered" evidence="1">
    <location>
        <begin position="124"/>
        <end position="146"/>
    </location>
</feature>
<comment type="caution">
    <text evidence="2">The sequence shown here is derived from an EMBL/GenBank/DDBJ whole genome shotgun (WGS) entry which is preliminary data.</text>
</comment>
<dbReference type="RefSeq" id="WP_123814511.1">
    <property type="nucleotide sequence ID" value="NZ_RKQZ01000001.1"/>
</dbReference>
<dbReference type="AlphaFoldDB" id="A0A3N4Z6N3"/>
<proteinExistence type="predicted"/>
<sequence>MRMTRNVARQVGDLNEQIRLGMSGLSADSSAPRILVRHGRSAVLDACELWGMSGRPPSLRRLCELPAGVGLRMLWIEQAVTNAGLAFPTSDLGLRGRWRRIQPPGSPTVWFELDLLPVDRPEAPNQEAAADGELVPLWPNGTTRAE</sequence>
<evidence type="ECO:0000313" key="2">
    <source>
        <dbReference type="EMBL" id="RPF21478.1"/>
    </source>
</evidence>
<keyword evidence="3" id="KW-1185">Reference proteome</keyword>
<evidence type="ECO:0000256" key="1">
    <source>
        <dbReference type="SAM" id="MobiDB-lite"/>
    </source>
</evidence>
<dbReference type="Proteomes" id="UP000280501">
    <property type="component" value="Unassembled WGS sequence"/>
</dbReference>
<reference evidence="2 3" key="1">
    <citation type="submission" date="2018-11" db="EMBL/GenBank/DDBJ databases">
        <title>Sequencing the genomes of 1000 actinobacteria strains.</title>
        <authorList>
            <person name="Klenk H.-P."/>
        </authorList>
    </citation>
    <scope>NUCLEOTIDE SEQUENCE [LARGE SCALE GENOMIC DNA]</scope>
    <source>
        <strain evidence="2 3">DSM 15700</strain>
    </source>
</reference>
<accession>A0A3N4Z6N3</accession>
<dbReference type="EMBL" id="RKQZ01000001">
    <property type="protein sequence ID" value="RPF21478.1"/>
    <property type="molecule type" value="Genomic_DNA"/>
</dbReference>
<protein>
    <submittedName>
        <fullName evidence="2">Uncharacterized protein</fullName>
    </submittedName>
</protein>
<name>A0A3N4Z6N3_9MICO</name>
<evidence type="ECO:0000313" key="3">
    <source>
        <dbReference type="Proteomes" id="UP000280501"/>
    </source>
</evidence>
<gene>
    <name evidence="2" type="ORF">EDD34_2107</name>
</gene>
<organism evidence="2 3">
    <name type="scientific">Myceligenerans xiligouense</name>
    <dbReference type="NCBI Taxonomy" id="253184"/>
    <lineage>
        <taxon>Bacteria</taxon>
        <taxon>Bacillati</taxon>
        <taxon>Actinomycetota</taxon>
        <taxon>Actinomycetes</taxon>
        <taxon>Micrococcales</taxon>
        <taxon>Promicromonosporaceae</taxon>
        <taxon>Myceligenerans</taxon>
    </lineage>
</organism>